<reference evidence="2" key="2">
    <citation type="journal article" date="2021" name="PeerJ">
        <title>Extensive microbial diversity within the chicken gut microbiome revealed by metagenomics and culture.</title>
        <authorList>
            <person name="Gilroy R."/>
            <person name="Ravi A."/>
            <person name="Getino M."/>
            <person name="Pursley I."/>
            <person name="Horton D.L."/>
            <person name="Alikhan N.F."/>
            <person name="Baker D."/>
            <person name="Gharbi K."/>
            <person name="Hall N."/>
            <person name="Watson M."/>
            <person name="Adriaenssens E.M."/>
            <person name="Foster-Nyarko E."/>
            <person name="Jarju S."/>
            <person name="Secka A."/>
            <person name="Antonio M."/>
            <person name="Oren A."/>
            <person name="Chaudhuri R.R."/>
            <person name="La Ragione R."/>
            <person name="Hildebrand F."/>
            <person name="Pallen M.J."/>
        </authorList>
    </citation>
    <scope>NUCLEOTIDE SEQUENCE</scope>
    <source>
        <strain evidence="2">15467</strain>
    </source>
</reference>
<reference evidence="2" key="1">
    <citation type="submission" date="2020-10" db="EMBL/GenBank/DDBJ databases">
        <authorList>
            <person name="Gilroy R."/>
        </authorList>
    </citation>
    <scope>NUCLEOTIDE SEQUENCE</scope>
    <source>
        <strain evidence="2">15467</strain>
    </source>
</reference>
<gene>
    <name evidence="2" type="ORF">IAC68_06295</name>
</gene>
<dbReference type="Proteomes" id="UP000823635">
    <property type="component" value="Unassembled WGS sequence"/>
</dbReference>
<evidence type="ECO:0000259" key="1">
    <source>
        <dbReference type="Pfam" id="PF09924"/>
    </source>
</evidence>
<dbReference type="SUPFAM" id="SSF55729">
    <property type="entry name" value="Acyl-CoA N-acyltransferases (Nat)"/>
    <property type="match status" value="2"/>
</dbReference>
<accession>A0A9D9DLF5</accession>
<dbReference type="Gene3D" id="3.40.630.30">
    <property type="match status" value="1"/>
</dbReference>
<evidence type="ECO:0000313" key="2">
    <source>
        <dbReference type="EMBL" id="MBO8429521.1"/>
    </source>
</evidence>
<feature type="domain" description="Phosphatidylglycerol lysyltransferase C-terminal" evidence="1">
    <location>
        <begin position="31"/>
        <end position="312"/>
    </location>
</feature>
<name>A0A9D9DLF5_9BACT</name>
<protein>
    <submittedName>
        <fullName evidence="2">DUF2156 domain-containing protein</fullName>
    </submittedName>
</protein>
<dbReference type="InterPro" id="IPR016732">
    <property type="entry name" value="UCP018688"/>
</dbReference>
<dbReference type="AlphaFoldDB" id="A0A9D9DLF5"/>
<proteinExistence type="predicted"/>
<organism evidence="2 3">
    <name type="scientific">Candidatus Egerieousia excrementavium</name>
    <dbReference type="NCBI Taxonomy" id="2840778"/>
    <lineage>
        <taxon>Bacteria</taxon>
        <taxon>Pseudomonadati</taxon>
        <taxon>Bacteroidota</taxon>
        <taxon>Bacteroidia</taxon>
        <taxon>Bacteroidales</taxon>
        <taxon>Candidatus Egerieousia</taxon>
    </lineage>
</organism>
<dbReference type="EMBL" id="JADINB010000136">
    <property type="protein sequence ID" value="MBO8429521.1"/>
    <property type="molecule type" value="Genomic_DNA"/>
</dbReference>
<dbReference type="PIRSF" id="PIRSF018688">
    <property type="entry name" value="UCP018688"/>
    <property type="match status" value="1"/>
</dbReference>
<dbReference type="PANTHER" id="PTHR41373:SF1">
    <property type="entry name" value="PHOSPHATIDYLGLYCEROL LYSYLTRANSFERASE C-TERMINAL DOMAIN-CONTAINING PROTEIN"/>
    <property type="match status" value="1"/>
</dbReference>
<comment type="caution">
    <text evidence="2">The sequence shown here is derived from an EMBL/GenBank/DDBJ whole genome shotgun (WGS) entry which is preliminary data.</text>
</comment>
<evidence type="ECO:0000313" key="3">
    <source>
        <dbReference type="Proteomes" id="UP000823635"/>
    </source>
</evidence>
<dbReference type="Pfam" id="PF09924">
    <property type="entry name" value="LPG_synthase_C"/>
    <property type="match status" value="1"/>
</dbReference>
<sequence length="317" mass="36627">MNTDFKDIFKDIEISDRQWANSLLHYSDYRSTEYNFTVLYIWKDTYKTRIARLDDFLLIRSGDRETGFTYIFPAGRGDIKKALDFIMEDAARQNSPFTLVSVLEEQKKILEELYPGRFSYTSARNSFDYVYSALDLITLKGKKFQSKRNFVSRFKSNPDWAFEPVTKDNLQECWQMNEEWCHLYGCTKDSSLSQESCSVRCALKNFEALGLKGGLLRLSGKVVAFSIGEMLNSDTFLVHIEKAFADIQGAYPTISREFLLHCSNLPDGILSPENESDIGFKYVNREDDAGDEGLRKAKLQYHPVFMIEKYIVAESEK</sequence>
<dbReference type="PANTHER" id="PTHR41373">
    <property type="entry name" value="DUF2156 DOMAIN-CONTAINING PROTEIN"/>
    <property type="match status" value="1"/>
</dbReference>
<dbReference type="InterPro" id="IPR016181">
    <property type="entry name" value="Acyl_CoA_acyltransferase"/>
</dbReference>
<dbReference type="InterPro" id="IPR024320">
    <property type="entry name" value="LPG_synthase_C"/>
</dbReference>